<evidence type="ECO:0000259" key="6">
    <source>
        <dbReference type="PROSITE" id="PS51194"/>
    </source>
</evidence>
<dbReference type="GO" id="GO:0016787">
    <property type="term" value="F:hydrolase activity"/>
    <property type="evidence" value="ECO:0007669"/>
    <property type="project" value="UniProtKB-KW"/>
</dbReference>
<dbReference type="CDD" id="cd18793">
    <property type="entry name" value="SF2_C_SNF"/>
    <property type="match status" value="1"/>
</dbReference>
<dbReference type="InterPro" id="IPR000330">
    <property type="entry name" value="SNF2_N"/>
</dbReference>
<dbReference type="InterPro" id="IPR038718">
    <property type="entry name" value="SNF2-like_sf"/>
</dbReference>
<comment type="caution">
    <text evidence="7">The sequence shown here is derived from an EMBL/GenBank/DDBJ whole genome shotgun (WGS) entry which is preliminary data.</text>
</comment>
<dbReference type="PROSITE" id="PS51194">
    <property type="entry name" value="HELICASE_CTER"/>
    <property type="match status" value="1"/>
</dbReference>
<organism evidence="7 8">
    <name type="scientific">Faecalibacterium prausnitzii</name>
    <dbReference type="NCBI Taxonomy" id="853"/>
    <lineage>
        <taxon>Bacteria</taxon>
        <taxon>Bacillati</taxon>
        <taxon>Bacillota</taxon>
        <taxon>Clostridia</taxon>
        <taxon>Eubacteriales</taxon>
        <taxon>Oscillospiraceae</taxon>
        <taxon>Faecalibacterium</taxon>
    </lineage>
</organism>
<dbReference type="CDD" id="cd18012">
    <property type="entry name" value="DEXQc_arch_SWI2_SNF2"/>
    <property type="match status" value="1"/>
</dbReference>
<protein>
    <submittedName>
        <fullName evidence="7">DNA/RNA helicase</fullName>
    </submittedName>
</protein>
<dbReference type="InterPro" id="IPR013663">
    <property type="entry name" value="Helicase_SWF/SNF/SWI_bac"/>
</dbReference>
<dbReference type="GO" id="GO:0005524">
    <property type="term" value="F:ATP binding"/>
    <property type="evidence" value="ECO:0007669"/>
    <property type="project" value="InterPro"/>
</dbReference>
<dbReference type="AlphaFoldDB" id="A0A329TH72"/>
<keyword evidence="2" id="KW-0479">Metal-binding</keyword>
<dbReference type="InterPro" id="IPR014001">
    <property type="entry name" value="Helicase_ATP-bd"/>
</dbReference>
<dbReference type="SMART" id="SM00490">
    <property type="entry name" value="HELICc"/>
    <property type="match status" value="1"/>
</dbReference>
<dbReference type="PANTHER" id="PTHR10799">
    <property type="entry name" value="SNF2/RAD54 HELICASE FAMILY"/>
    <property type="match status" value="1"/>
</dbReference>
<evidence type="ECO:0000259" key="4">
    <source>
        <dbReference type="PROSITE" id="PS50966"/>
    </source>
</evidence>
<keyword evidence="7" id="KW-0547">Nucleotide-binding</keyword>
<dbReference type="EMBL" id="PRKZ01000006">
    <property type="protein sequence ID" value="RAW49087.1"/>
    <property type="molecule type" value="Genomic_DNA"/>
</dbReference>
<evidence type="ECO:0000256" key="1">
    <source>
        <dbReference type="ARBA" id="ARBA00022801"/>
    </source>
</evidence>
<proteinExistence type="predicted"/>
<keyword evidence="2" id="KW-0863">Zinc-finger</keyword>
<dbReference type="Pfam" id="PF00271">
    <property type="entry name" value="Helicase_C"/>
    <property type="match status" value="1"/>
</dbReference>
<name>A0A329TH72_9FIRM</name>
<dbReference type="Gene3D" id="3.40.50.300">
    <property type="entry name" value="P-loop containing nucleotide triphosphate hydrolases"/>
    <property type="match status" value="1"/>
</dbReference>
<keyword evidence="1" id="KW-0378">Hydrolase</keyword>
<gene>
    <name evidence="7" type="ORF">C4N25_08870</name>
</gene>
<dbReference type="InterPro" id="IPR007527">
    <property type="entry name" value="Znf_SWIM"/>
</dbReference>
<dbReference type="InterPro" id="IPR001650">
    <property type="entry name" value="Helicase_C-like"/>
</dbReference>
<evidence type="ECO:0000259" key="5">
    <source>
        <dbReference type="PROSITE" id="PS51192"/>
    </source>
</evidence>
<accession>A0A329TH72</accession>
<dbReference type="GO" id="GO:0004386">
    <property type="term" value="F:helicase activity"/>
    <property type="evidence" value="ECO:0007669"/>
    <property type="project" value="UniProtKB-KW"/>
</dbReference>
<feature type="domain" description="SWIM-type" evidence="4">
    <location>
        <begin position="54"/>
        <end position="93"/>
    </location>
</feature>
<evidence type="ECO:0000256" key="3">
    <source>
        <dbReference type="SAM" id="Coils"/>
    </source>
</evidence>
<keyword evidence="3" id="KW-0175">Coiled coil</keyword>
<dbReference type="Gene3D" id="3.40.50.10810">
    <property type="entry name" value="Tandem AAA-ATPase domain"/>
    <property type="match status" value="1"/>
</dbReference>
<dbReference type="SUPFAM" id="SSF52540">
    <property type="entry name" value="P-loop containing nucleoside triphosphate hydrolases"/>
    <property type="match status" value="2"/>
</dbReference>
<evidence type="ECO:0000256" key="2">
    <source>
        <dbReference type="PROSITE-ProRule" id="PRU00325"/>
    </source>
</evidence>
<sequence>MDMEEIRYLLGSTIFARAKAYLDRVEDLDCETSENGVRHLTANVRGGGRNRYHTQAWLRENGSFVSASCTCPYNENGEGPCCKHIGALLMLEEEGKTQPAAVEPAQKPQLNNIPGVVRGTEFAQENAARKDSYASSLEMLFGKKWRGDEPETDAAARQLLRTYQENTLAELSLPAPEEGQRREFAELEPELTLLSGEQPWLRLRISDGGRQYLVKSIPDLLNAVEQGRVVSYGKALTFLHRKEAFAPEAQQLLAVLRRQQSVRESLEQNLQKLRGYATAARSPVAGGMALSGEGLDELVHLYEPTGQVGGYALKTGLPALTMQVEKRRGGVQVSVTPSLGFVAGLDHDYLFSDETLWKLDRVQSGRVLPALKTLCGSSLFFTTQDAADFCSFVLPELGRNVAIEDPERLLLNQIPLEPVVQFYLDAPRMGAVSAHAEFLYGEEKVTPFAPAPGGLLRDARAEKRAARLLGTYLQPGEDGNAAQYSTDDEEMVYTFLEEGVPALLTEGEVYLSDAFRNLQAAPPKIAVGVSVHGSVLDLEVDTGEFPVGELRALLKSLHQKKRYHRLKDGRLLRLDDSLEGLDELNETLELSGAKLGQGHTQLPLYRAPSLDWALSGQNGIRFNRDDAFRRISRSFHAVKDSEYTPPASLQKVLRKYQRDGYRWLRTLDGYGMGGILADDMGLGKTVQVLSYLLAMKENGQERPGKPKDEGVLPSLIVCPASLVLNWAEECQKFTPELHCLVVDGDAAHRAALAKQWGSADVVVTSYDLLRRDEELYAGQAFYACILDEAQAIKNHTTQKYKAVCQINSRVRFALTGTPVENRLGELWSIFSFLMPGYLPPYKSFCTRFEKPIVQEDDKAAARRLNQLTGPFLLRRMKADVLKELPPKTENIHRIELEEEQRKLYLAAVVDARDKLQAAKPEDKMAVFAVLMRLREICCDPRLIVDGWEGGSAKLDACIELVASAVEGGHRILLFSQFTSMLELLAKRLDEEGISHFTLQGSTPKPVRAELVRRFNGGEVSVFLISLRAGGTGLNLTAADIVIHYDPWWNVAAQNQATDRAYRIGQQNPVQVYKLIAQDTIEEKIVELQQAKQSLADTVTGTADGAILSMRPDELLQLLEGSET</sequence>
<dbReference type="Pfam" id="PF04434">
    <property type="entry name" value="SWIM"/>
    <property type="match status" value="1"/>
</dbReference>
<keyword evidence="7" id="KW-0347">Helicase</keyword>
<dbReference type="Pfam" id="PF08455">
    <property type="entry name" value="SNF2_assoc"/>
    <property type="match status" value="1"/>
</dbReference>
<dbReference type="InterPro" id="IPR049730">
    <property type="entry name" value="SNF2/RAD54-like_C"/>
</dbReference>
<dbReference type="Pfam" id="PF00176">
    <property type="entry name" value="SNF2-rel_dom"/>
    <property type="match status" value="1"/>
</dbReference>
<keyword evidence="7" id="KW-0067">ATP-binding</keyword>
<reference evidence="7 8" key="1">
    <citation type="submission" date="2018-02" db="EMBL/GenBank/DDBJ databases">
        <title>Complete genome sequencing of Faecalibacterium prausnitzii strains isolated from the human gut.</title>
        <authorList>
            <person name="Fitzgerald B.C."/>
            <person name="Shkoporov A.N."/>
            <person name="Ross P.R."/>
            <person name="Hill C."/>
        </authorList>
    </citation>
    <scope>NUCLEOTIDE SEQUENCE [LARGE SCALE GENOMIC DNA]</scope>
    <source>
        <strain evidence="7 8">APC942/8-14-2</strain>
    </source>
</reference>
<feature type="coiled-coil region" evidence="3">
    <location>
        <begin position="249"/>
        <end position="276"/>
    </location>
</feature>
<dbReference type="InterPro" id="IPR027417">
    <property type="entry name" value="P-loop_NTPase"/>
</dbReference>
<dbReference type="PROSITE" id="PS51192">
    <property type="entry name" value="HELICASE_ATP_BIND_1"/>
    <property type="match status" value="1"/>
</dbReference>
<feature type="domain" description="Helicase C-terminal" evidence="6">
    <location>
        <begin position="953"/>
        <end position="1105"/>
    </location>
</feature>
<dbReference type="PROSITE" id="PS50966">
    <property type="entry name" value="ZF_SWIM"/>
    <property type="match status" value="1"/>
</dbReference>
<keyword evidence="2" id="KW-0862">Zinc</keyword>
<dbReference type="SMART" id="SM00487">
    <property type="entry name" value="DEXDc"/>
    <property type="match status" value="1"/>
</dbReference>
<evidence type="ECO:0000313" key="7">
    <source>
        <dbReference type="EMBL" id="RAW49087.1"/>
    </source>
</evidence>
<feature type="domain" description="Helicase ATP-binding" evidence="5">
    <location>
        <begin position="665"/>
        <end position="836"/>
    </location>
</feature>
<dbReference type="RefSeq" id="WP_112115771.1">
    <property type="nucleotide sequence ID" value="NZ_PRKZ01000006.1"/>
</dbReference>
<dbReference type="Proteomes" id="UP000251634">
    <property type="component" value="Unassembled WGS sequence"/>
</dbReference>
<dbReference type="GO" id="GO:0008270">
    <property type="term" value="F:zinc ion binding"/>
    <property type="evidence" value="ECO:0007669"/>
    <property type="project" value="UniProtKB-KW"/>
</dbReference>
<evidence type="ECO:0000313" key="8">
    <source>
        <dbReference type="Proteomes" id="UP000251634"/>
    </source>
</evidence>